<protein>
    <recommendedName>
        <fullName evidence="5">Oligopeptide-binding protein AppA</fullName>
    </recommendedName>
</protein>
<dbReference type="Gene3D" id="3.40.190.10">
    <property type="entry name" value="Periplasmic binding protein-like II"/>
    <property type="match status" value="1"/>
</dbReference>
<evidence type="ECO:0000256" key="3">
    <source>
        <dbReference type="ARBA" id="ARBA00022729"/>
    </source>
</evidence>
<dbReference type="SUPFAM" id="SSF53850">
    <property type="entry name" value="Periplasmic binding protein-like II"/>
    <property type="match status" value="1"/>
</dbReference>
<reference evidence="4" key="1">
    <citation type="submission" date="2019-08" db="EMBL/GenBank/DDBJ databases">
        <authorList>
            <person name="Kucharzyk K."/>
            <person name="Murdoch R.W."/>
            <person name="Higgins S."/>
            <person name="Loffler F."/>
        </authorList>
    </citation>
    <scope>NUCLEOTIDE SEQUENCE</scope>
</reference>
<proteinExistence type="inferred from homology"/>
<evidence type="ECO:0000256" key="2">
    <source>
        <dbReference type="ARBA" id="ARBA00022448"/>
    </source>
</evidence>
<evidence type="ECO:0000313" key="4">
    <source>
        <dbReference type="EMBL" id="MPN13782.1"/>
    </source>
</evidence>
<comment type="similarity">
    <text evidence="1">Belongs to the bacterial solute-binding protein 5 family.</text>
</comment>
<sequence>MIQKDWKALDITVTLEAVPVDVFVKEKLDSRGYQAALVDINFANSPDPDPYPFWDQGQITGGQNYSQWNDRTVSDTLEQARVTVDQGERTRLYHNFQYLFAEQIPAFPLFYPVYSYAVDKQVQGVSMGPLFSTSDRFDAVTSWFMVSSRTSTEESTSK</sequence>
<evidence type="ECO:0000256" key="1">
    <source>
        <dbReference type="ARBA" id="ARBA00005695"/>
    </source>
</evidence>
<name>A0A645FJR5_9ZZZZ</name>
<keyword evidence="2" id="KW-0813">Transport</keyword>
<dbReference type="PANTHER" id="PTHR30290:SF9">
    <property type="entry name" value="OLIGOPEPTIDE-BINDING PROTEIN APPA"/>
    <property type="match status" value="1"/>
</dbReference>
<dbReference type="GO" id="GO:0015833">
    <property type="term" value="P:peptide transport"/>
    <property type="evidence" value="ECO:0007669"/>
    <property type="project" value="TreeGrafter"/>
</dbReference>
<dbReference type="PANTHER" id="PTHR30290">
    <property type="entry name" value="PERIPLASMIC BINDING COMPONENT OF ABC TRANSPORTER"/>
    <property type="match status" value="1"/>
</dbReference>
<dbReference type="AlphaFoldDB" id="A0A645FJR5"/>
<dbReference type="Gene3D" id="3.10.105.10">
    <property type="entry name" value="Dipeptide-binding Protein, Domain 3"/>
    <property type="match status" value="1"/>
</dbReference>
<accession>A0A645FJR5</accession>
<organism evidence="4">
    <name type="scientific">bioreactor metagenome</name>
    <dbReference type="NCBI Taxonomy" id="1076179"/>
    <lineage>
        <taxon>unclassified sequences</taxon>
        <taxon>metagenomes</taxon>
        <taxon>ecological metagenomes</taxon>
    </lineage>
</organism>
<comment type="caution">
    <text evidence="4">The sequence shown here is derived from an EMBL/GenBank/DDBJ whole genome shotgun (WGS) entry which is preliminary data.</text>
</comment>
<dbReference type="GO" id="GO:1904680">
    <property type="term" value="F:peptide transmembrane transporter activity"/>
    <property type="evidence" value="ECO:0007669"/>
    <property type="project" value="TreeGrafter"/>
</dbReference>
<dbReference type="EMBL" id="VSSQ01060330">
    <property type="protein sequence ID" value="MPN13782.1"/>
    <property type="molecule type" value="Genomic_DNA"/>
</dbReference>
<evidence type="ECO:0008006" key="5">
    <source>
        <dbReference type="Google" id="ProtNLM"/>
    </source>
</evidence>
<dbReference type="InterPro" id="IPR039424">
    <property type="entry name" value="SBP_5"/>
</dbReference>
<keyword evidence="3" id="KW-0732">Signal</keyword>
<gene>
    <name evidence="4" type="ORF">SDC9_161108</name>
</gene>